<name>A0A1T4QNR2_9GAMM</name>
<dbReference type="GO" id="GO:0019867">
    <property type="term" value="C:outer membrane"/>
    <property type="evidence" value="ECO:0007669"/>
    <property type="project" value="InterPro"/>
</dbReference>
<dbReference type="InterPro" id="IPR005618">
    <property type="entry name" value="OMPW"/>
</dbReference>
<dbReference type="Gene3D" id="2.40.160.20">
    <property type="match status" value="1"/>
</dbReference>
<feature type="chain" id="PRO_5012910846" evidence="1">
    <location>
        <begin position="25"/>
        <end position="212"/>
    </location>
</feature>
<keyword evidence="1" id="KW-0732">Signal</keyword>
<gene>
    <name evidence="2" type="ORF">SAMN02745674_01729</name>
</gene>
<dbReference type="Proteomes" id="UP000190061">
    <property type="component" value="Unassembled WGS sequence"/>
</dbReference>
<dbReference type="OrthoDB" id="9807574at2"/>
<evidence type="ECO:0000313" key="3">
    <source>
        <dbReference type="Proteomes" id="UP000190061"/>
    </source>
</evidence>
<dbReference type="InterPro" id="IPR011250">
    <property type="entry name" value="OMP/PagP_B-barrel"/>
</dbReference>
<dbReference type="STRING" id="1122188.SAMN02745674_01729"/>
<dbReference type="RefSeq" id="WP_078758302.1">
    <property type="nucleotide sequence ID" value="NZ_FUXP01000005.1"/>
</dbReference>
<evidence type="ECO:0000313" key="2">
    <source>
        <dbReference type="EMBL" id="SKA05257.1"/>
    </source>
</evidence>
<sequence>MKRHTPLNIALLGAIALAPAVASAQDGDARSDRFAVVGGYALSEPTGDASIAGQEAELDGEGAPTLSASYYINDNFAVEAWGAADKFGHRVLTADGKVASVDSQPYALSGQYHFGSGAQTVRPFVGLGYYENNYDGETAQAGGPLEGQRVGVETASGAMATVGVDVELSPRWFARADARYLHGDSDLKLDGETVGEMDESPVVLGVGLGARF</sequence>
<protein>
    <submittedName>
        <fullName evidence="2">Outer membrane protein</fullName>
    </submittedName>
</protein>
<dbReference type="AlphaFoldDB" id="A0A1T4QNR2"/>
<reference evidence="2 3" key="1">
    <citation type="submission" date="2017-02" db="EMBL/GenBank/DDBJ databases">
        <authorList>
            <person name="Peterson S.W."/>
        </authorList>
    </citation>
    <scope>NUCLEOTIDE SEQUENCE [LARGE SCALE GENOMIC DNA]</scope>
    <source>
        <strain evidence="2 3">DSM 21749</strain>
    </source>
</reference>
<feature type="signal peptide" evidence="1">
    <location>
        <begin position="1"/>
        <end position="24"/>
    </location>
</feature>
<dbReference type="PANTHER" id="PTHR36920:SF1">
    <property type="entry name" value="OUTER MEMBRANE PROTEIN W"/>
    <property type="match status" value="1"/>
</dbReference>
<keyword evidence="3" id="KW-1185">Reference proteome</keyword>
<dbReference type="SUPFAM" id="SSF56925">
    <property type="entry name" value="OMPA-like"/>
    <property type="match status" value="1"/>
</dbReference>
<evidence type="ECO:0000256" key="1">
    <source>
        <dbReference type="SAM" id="SignalP"/>
    </source>
</evidence>
<dbReference type="PANTHER" id="PTHR36920">
    <property type="match status" value="1"/>
</dbReference>
<dbReference type="Pfam" id="PF03922">
    <property type="entry name" value="OmpW"/>
    <property type="match status" value="1"/>
</dbReference>
<proteinExistence type="predicted"/>
<dbReference type="EMBL" id="FUXP01000005">
    <property type="protein sequence ID" value="SKA05257.1"/>
    <property type="molecule type" value="Genomic_DNA"/>
</dbReference>
<accession>A0A1T4QNR2</accession>
<organism evidence="2 3">
    <name type="scientific">Lysobacter spongiicola DSM 21749</name>
    <dbReference type="NCBI Taxonomy" id="1122188"/>
    <lineage>
        <taxon>Bacteria</taxon>
        <taxon>Pseudomonadati</taxon>
        <taxon>Pseudomonadota</taxon>
        <taxon>Gammaproteobacteria</taxon>
        <taxon>Lysobacterales</taxon>
        <taxon>Lysobacteraceae</taxon>
        <taxon>Novilysobacter</taxon>
    </lineage>
</organism>
<dbReference type="GO" id="GO:0055085">
    <property type="term" value="P:transmembrane transport"/>
    <property type="evidence" value="ECO:0007669"/>
    <property type="project" value="TreeGrafter"/>
</dbReference>